<gene>
    <name evidence="3" type="ORF">D5H75_38375</name>
</gene>
<feature type="region of interest" description="Disordered" evidence="2">
    <location>
        <begin position="302"/>
        <end position="349"/>
    </location>
</feature>
<accession>A0A3A4A1Q5</accession>
<feature type="region of interest" description="Disordered" evidence="2">
    <location>
        <begin position="62"/>
        <end position="99"/>
    </location>
</feature>
<dbReference type="Proteomes" id="UP000265768">
    <property type="component" value="Unassembled WGS sequence"/>
</dbReference>
<keyword evidence="1" id="KW-0175">Coiled coil</keyword>
<evidence type="ECO:0000313" key="3">
    <source>
        <dbReference type="EMBL" id="RJL21084.1"/>
    </source>
</evidence>
<evidence type="ECO:0000256" key="1">
    <source>
        <dbReference type="SAM" id="Coils"/>
    </source>
</evidence>
<feature type="compositionally biased region" description="Low complexity" evidence="2">
    <location>
        <begin position="304"/>
        <end position="329"/>
    </location>
</feature>
<dbReference type="RefSeq" id="WP_119931545.1">
    <property type="nucleotide sequence ID" value="NZ_QZEY01000027.1"/>
</dbReference>
<feature type="region of interest" description="Disordered" evidence="2">
    <location>
        <begin position="158"/>
        <end position="188"/>
    </location>
</feature>
<comment type="caution">
    <text evidence="3">The sequence shown here is derived from an EMBL/GenBank/DDBJ whole genome shotgun (WGS) entry which is preliminary data.</text>
</comment>
<feature type="compositionally biased region" description="Basic and acidic residues" evidence="2">
    <location>
        <begin position="82"/>
        <end position="97"/>
    </location>
</feature>
<feature type="coiled-coil region" evidence="1">
    <location>
        <begin position="382"/>
        <end position="434"/>
    </location>
</feature>
<name>A0A3A4A1Q5_9ACTN</name>
<organism evidence="3 4">
    <name type="scientific">Bailinhaonella thermotolerans</name>
    <dbReference type="NCBI Taxonomy" id="1070861"/>
    <lineage>
        <taxon>Bacteria</taxon>
        <taxon>Bacillati</taxon>
        <taxon>Actinomycetota</taxon>
        <taxon>Actinomycetes</taxon>
        <taxon>Streptosporangiales</taxon>
        <taxon>Streptosporangiaceae</taxon>
        <taxon>Bailinhaonella</taxon>
    </lineage>
</organism>
<keyword evidence="4" id="KW-1185">Reference proteome</keyword>
<reference evidence="3 4" key="1">
    <citation type="submission" date="2018-09" db="EMBL/GenBank/DDBJ databases">
        <title>YIM 75507 draft genome.</title>
        <authorList>
            <person name="Tang S."/>
            <person name="Feng Y."/>
        </authorList>
    </citation>
    <scope>NUCLEOTIDE SEQUENCE [LARGE SCALE GENOMIC DNA]</scope>
    <source>
        <strain evidence="3 4">YIM 75507</strain>
    </source>
</reference>
<protein>
    <submittedName>
        <fullName evidence="3">Uncharacterized protein</fullName>
    </submittedName>
</protein>
<proteinExistence type="predicted"/>
<dbReference type="AlphaFoldDB" id="A0A3A4A1Q5"/>
<sequence length="442" mass="47810">MTRRGDNEKAIKEAAAQAGLTVINAGGGWHIVHPVTGHVIAQCSNNATSRHVRNTVARIKRAAKQYQPAADATGDTPQPDSPPDRRRQEGGRQDRLQSEQWPLAALLNYAHSLGVRLSLSHDKDDVRITAPRGGDALAVAEVLRRRSDEVRAHLAALSAPAAPAAPPTPHPPDEGASPVAPPSLPAPSTVTGARQLWHVLREEARRQGDLLASTPEVSGVRWEGALKHLAHQRFPDWPPHRYNTVRTYLVDTRHLALASQYHHPHPLWVVAKEWHDTPVTLTHTSNGHGRPTPADIARLKESQPKPAAPAQAAPAPARPAATAPAAPVPVRSTSLTSRPPAPERVLEPTSVALPADPLEVIDLINAQIRAAKAEAAEAREWARECEARAAQAEDALAELRRDHQNDLQALRAERDEARAELARYQQSLSGLAALIQPADPQD</sequence>
<evidence type="ECO:0000313" key="4">
    <source>
        <dbReference type="Proteomes" id="UP000265768"/>
    </source>
</evidence>
<dbReference type="EMBL" id="QZEY01000027">
    <property type="protein sequence ID" value="RJL21084.1"/>
    <property type="molecule type" value="Genomic_DNA"/>
</dbReference>
<evidence type="ECO:0000256" key="2">
    <source>
        <dbReference type="SAM" id="MobiDB-lite"/>
    </source>
</evidence>